<name>A0A9X1CK04_9BACI</name>
<accession>A0A9X1CK04</accession>
<reference evidence="1" key="1">
    <citation type="submission" date="2021-03" db="EMBL/GenBank/DDBJ databases">
        <title>Genomic Encyclopedia of Type Strains, Phase IV (KMG-IV): sequencing the most valuable type-strain genomes for metagenomic binning, comparative biology and taxonomic classification.</title>
        <authorList>
            <person name="Goeker M."/>
        </authorList>
    </citation>
    <scope>NUCLEOTIDE SEQUENCE</scope>
    <source>
        <strain evidence="1">DSM 107338</strain>
    </source>
</reference>
<proteinExistence type="predicted"/>
<dbReference type="Proteomes" id="UP001138793">
    <property type="component" value="Unassembled WGS sequence"/>
</dbReference>
<protein>
    <submittedName>
        <fullName evidence="1">Uncharacterized protein</fullName>
    </submittedName>
</protein>
<gene>
    <name evidence="1" type="ORF">J2Z64_004422</name>
</gene>
<dbReference type="EMBL" id="JAGGMB010000028">
    <property type="protein sequence ID" value="MBP2080110.1"/>
    <property type="molecule type" value="Genomic_DNA"/>
</dbReference>
<comment type="caution">
    <text evidence="1">The sequence shown here is derived from an EMBL/GenBank/DDBJ whole genome shotgun (WGS) entry which is preliminary data.</text>
</comment>
<organism evidence="1 2">
    <name type="scientific">Oceanobacillus polygoni</name>
    <dbReference type="NCBI Taxonomy" id="1235259"/>
    <lineage>
        <taxon>Bacteria</taxon>
        <taxon>Bacillati</taxon>
        <taxon>Bacillota</taxon>
        <taxon>Bacilli</taxon>
        <taxon>Bacillales</taxon>
        <taxon>Bacillaceae</taxon>
        <taxon>Oceanobacillus</taxon>
    </lineage>
</organism>
<keyword evidence="2" id="KW-1185">Reference proteome</keyword>
<evidence type="ECO:0000313" key="1">
    <source>
        <dbReference type="EMBL" id="MBP2080110.1"/>
    </source>
</evidence>
<dbReference type="AlphaFoldDB" id="A0A9X1CK04"/>
<sequence>MLQTLLTKMAENDIAIIETNNGKTINFEEFSLFNVTFSLLA</sequence>
<evidence type="ECO:0000313" key="2">
    <source>
        <dbReference type="Proteomes" id="UP001138793"/>
    </source>
</evidence>